<evidence type="ECO:0000313" key="4">
    <source>
        <dbReference type="Proteomes" id="UP000254866"/>
    </source>
</evidence>
<dbReference type="InterPro" id="IPR005645">
    <property type="entry name" value="FSH-like_dom"/>
</dbReference>
<dbReference type="GO" id="GO:0005737">
    <property type="term" value="C:cytoplasm"/>
    <property type="evidence" value="ECO:0007669"/>
    <property type="project" value="TreeGrafter"/>
</dbReference>
<accession>A0A370TIL1</accession>
<dbReference type="PANTHER" id="PTHR48070:SF7">
    <property type="entry name" value="SERINE HYDROLASE FSH DOMAIN-CONTAINING PROTEIN-RELATED"/>
    <property type="match status" value="1"/>
</dbReference>
<dbReference type="Gene3D" id="3.40.50.1820">
    <property type="entry name" value="alpha/beta hydrolase"/>
    <property type="match status" value="1"/>
</dbReference>
<dbReference type="InterPro" id="IPR050593">
    <property type="entry name" value="LovG"/>
</dbReference>
<dbReference type="RefSeq" id="XP_031868024.1">
    <property type="nucleotide sequence ID" value="XM_032015755.1"/>
</dbReference>
<dbReference type="GO" id="GO:0016787">
    <property type="term" value="F:hydrolase activity"/>
    <property type="evidence" value="ECO:0007669"/>
    <property type="project" value="UniProtKB-KW"/>
</dbReference>
<evidence type="ECO:0000256" key="1">
    <source>
        <dbReference type="ARBA" id="ARBA00022801"/>
    </source>
</evidence>
<dbReference type="PANTHER" id="PTHR48070">
    <property type="entry name" value="ESTERASE OVCA2"/>
    <property type="match status" value="1"/>
</dbReference>
<dbReference type="Proteomes" id="UP000254866">
    <property type="component" value="Unassembled WGS sequence"/>
</dbReference>
<organism evidence="3 4">
    <name type="scientific">Venustampulla echinocandica</name>
    <dbReference type="NCBI Taxonomy" id="2656787"/>
    <lineage>
        <taxon>Eukaryota</taxon>
        <taxon>Fungi</taxon>
        <taxon>Dikarya</taxon>
        <taxon>Ascomycota</taxon>
        <taxon>Pezizomycotina</taxon>
        <taxon>Leotiomycetes</taxon>
        <taxon>Helotiales</taxon>
        <taxon>Pleuroascaceae</taxon>
        <taxon>Venustampulla</taxon>
    </lineage>
</organism>
<dbReference type="GO" id="GO:0019748">
    <property type="term" value="P:secondary metabolic process"/>
    <property type="evidence" value="ECO:0007669"/>
    <property type="project" value="TreeGrafter"/>
</dbReference>
<dbReference type="AlphaFoldDB" id="A0A370TIL1"/>
<dbReference type="OrthoDB" id="2094269at2759"/>
<dbReference type="GO" id="GO:0005634">
    <property type="term" value="C:nucleus"/>
    <property type="evidence" value="ECO:0007669"/>
    <property type="project" value="TreeGrafter"/>
</dbReference>
<dbReference type="InterPro" id="IPR029058">
    <property type="entry name" value="AB_hydrolase_fold"/>
</dbReference>
<dbReference type="Pfam" id="PF03959">
    <property type="entry name" value="FSH1"/>
    <property type="match status" value="1"/>
</dbReference>
<proteinExistence type="predicted"/>
<dbReference type="EMBL" id="NPIC01000006">
    <property type="protein sequence ID" value="RDL35201.1"/>
    <property type="molecule type" value="Genomic_DNA"/>
</dbReference>
<sequence length="190" mass="20995">MSLVRATASSSLKVSCYLLEPKDLGIETFAAPDDEFFAYYHPKQPETLETALRELHNYVVEEGPFDAVLAFSQGCALAASFIVRNQAARLLPHFKFAVFFSGGPACSVEQQGGRLFEQGDATIDGFITTPTLHVWGANDHHNPKDNRLLGEQCSNDTKSIFVHQGEHEIPGSGKTDAVVEITHRIRRLFC</sequence>
<protein>
    <recommendedName>
        <fullName evidence="2">Serine hydrolase domain-containing protein</fullName>
    </recommendedName>
</protein>
<keyword evidence="4" id="KW-1185">Reference proteome</keyword>
<name>A0A370TIL1_9HELO</name>
<dbReference type="GeneID" id="43599981"/>
<dbReference type="SUPFAM" id="SSF53474">
    <property type="entry name" value="alpha/beta-Hydrolases"/>
    <property type="match status" value="1"/>
</dbReference>
<gene>
    <name evidence="3" type="ORF">BP5553_07132</name>
</gene>
<evidence type="ECO:0000313" key="3">
    <source>
        <dbReference type="EMBL" id="RDL35201.1"/>
    </source>
</evidence>
<keyword evidence="1" id="KW-0378">Hydrolase</keyword>
<feature type="domain" description="Serine hydrolase" evidence="2">
    <location>
        <begin position="34"/>
        <end position="173"/>
    </location>
</feature>
<reference evidence="3 4" key="1">
    <citation type="journal article" date="2018" name="IMA Fungus">
        <title>IMA Genome-F 9: Draft genome sequence of Annulohypoxylon stygium, Aspergillus mulundensis, Berkeleyomyces basicola (syn. Thielaviopsis basicola), Ceratocystis smalleyi, two Cercospora beticola strains, Coleophoma cylindrospora, Fusarium fracticaudum, Phialophora cf. hyalina, and Morchella septimelata.</title>
        <authorList>
            <person name="Wingfield B.D."/>
            <person name="Bills G.F."/>
            <person name="Dong Y."/>
            <person name="Huang W."/>
            <person name="Nel W.J."/>
            <person name="Swalarsk-Parry B.S."/>
            <person name="Vaghefi N."/>
            <person name="Wilken P.M."/>
            <person name="An Z."/>
            <person name="de Beer Z.W."/>
            <person name="De Vos L."/>
            <person name="Chen L."/>
            <person name="Duong T.A."/>
            <person name="Gao Y."/>
            <person name="Hammerbacher A."/>
            <person name="Kikkert J.R."/>
            <person name="Li Y."/>
            <person name="Li H."/>
            <person name="Li K."/>
            <person name="Li Q."/>
            <person name="Liu X."/>
            <person name="Ma X."/>
            <person name="Naidoo K."/>
            <person name="Pethybridge S.J."/>
            <person name="Sun J."/>
            <person name="Steenkamp E.T."/>
            <person name="van der Nest M.A."/>
            <person name="van Wyk S."/>
            <person name="Wingfield M.J."/>
            <person name="Xiong C."/>
            <person name="Yue Q."/>
            <person name="Zhang X."/>
        </authorList>
    </citation>
    <scope>NUCLEOTIDE SEQUENCE [LARGE SCALE GENOMIC DNA]</scope>
    <source>
        <strain evidence="3 4">BP 5553</strain>
    </source>
</reference>
<comment type="caution">
    <text evidence="3">The sequence shown here is derived from an EMBL/GenBank/DDBJ whole genome shotgun (WGS) entry which is preliminary data.</text>
</comment>
<evidence type="ECO:0000259" key="2">
    <source>
        <dbReference type="Pfam" id="PF03959"/>
    </source>
</evidence>